<accession>A0A2U3LEF9</accession>
<sequence>MTGTVWLVAANLVTLELRMEFFHLHHPEDVTVLCDRKGCERVANYLEVDDHGREYRACAMHTASKTHASRLPTREPSPDLPFRSRPAA</sequence>
<evidence type="ECO:0000313" key="3">
    <source>
        <dbReference type="Proteomes" id="UP000238701"/>
    </source>
</evidence>
<organism evidence="2 3">
    <name type="scientific">Candidatus Sulfotelmatobacter kueseliae</name>
    <dbReference type="NCBI Taxonomy" id="2042962"/>
    <lineage>
        <taxon>Bacteria</taxon>
        <taxon>Pseudomonadati</taxon>
        <taxon>Acidobacteriota</taxon>
        <taxon>Terriglobia</taxon>
        <taxon>Terriglobales</taxon>
        <taxon>Candidatus Korobacteraceae</taxon>
        <taxon>Candidatus Sulfotelmatobacter</taxon>
    </lineage>
</organism>
<dbReference type="AlphaFoldDB" id="A0A2U3LEF9"/>
<feature type="region of interest" description="Disordered" evidence="1">
    <location>
        <begin position="64"/>
        <end position="88"/>
    </location>
</feature>
<dbReference type="EMBL" id="OMOD01000198">
    <property type="protein sequence ID" value="SPF50317.1"/>
    <property type="molecule type" value="Genomic_DNA"/>
</dbReference>
<gene>
    <name evidence="2" type="ORF">SBA1_990020</name>
</gene>
<reference evidence="3" key="1">
    <citation type="submission" date="2018-02" db="EMBL/GenBank/DDBJ databases">
        <authorList>
            <person name="Hausmann B."/>
        </authorList>
    </citation>
    <scope>NUCLEOTIDE SEQUENCE [LARGE SCALE GENOMIC DNA]</scope>
    <source>
        <strain evidence="3">Peat soil MAG SbA1</strain>
    </source>
</reference>
<protein>
    <submittedName>
        <fullName evidence="2">Uncharacterized protein</fullName>
    </submittedName>
</protein>
<evidence type="ECO:0000256" key="1">
    <source>
        <dbReference type="SAM" id="MobiDB-lite"/>
    </source>
</evidence>
<dbReference type="Proteomes" id="UP000238701">
    <property type="component" value="Unassembled WGS sequence"/>
</dbReference>
<name>A0A2U3LEF9_9BACT</name>
<evidence type="ECO:0000313" key="2">
    <source>
        <dbReference type="EMBL" id="SPF50317.1"/>
    </source>
</evidence>
<proteinExistence type="predicted"/>